<evidence type="ECO:0000256" key="3">
    <source>
        <dbReference type="ARBA" id="ARBA00022840"/>
    </source>
</evidence>
<protein>
    <submittedName>
        <fullName evidence="5">UDP-N-acetylmuramoyl-tripeptide--D-alanyl-D-alanine ligase</fullName>
    </submittedName>
</protein>
<evidence type="ECO:0000313" key="5">
    <source>
        <dbReference type="EMBL" id="GFP32966.1"/>
    </source>
</evidence>
<dbReference type="Pfam" id="PF01225">
    <property type="entry name" value="Mur_ligase"/>
    <property type="match status" value="1"/>
</dbReference>
<dbReference type="Proteomes" id="UP000568877">
    <property type="component" value="Unassembled WGS sequence"/>
</dbReference>
<dbReference type="Gene3D" id="3.40.1390.10">
    <property type="entry name" value="MurE/MurF, N-terminal domain"/>
    <property type="match status" value="1"/>
</dbReference>
<evidence type="ECO:0000256" key="1">
    <source>
        <dbReference type="ARBA" id="ARBA00022598"/>
    </source>
</evidence>
<dbReference type="GO" id="GO:0016881">
    <property type="term" value="F:acid-amino acid ligase activity"/>
    <property type="evidence" value="ECO:0007669"/>
    <property type="project" value="InterPro"/>
</dbReference>
<dbReference type="SUPFAM" id="SSF63418">
    <property type="entry name" value="MurE/MurF N-terminal domain"/>
    <property type="match status" value="1"/>
</dbReference>
<feature type="non-terminal residue" evidence="5">
    <location>
        <position position="66"/>
    </location>
</feature>
<proteinExistence type="predicted"/>
<evidence type="ECO:0000256" key="2">
    <source>
        <dbReference type="ARBA" id="ARBA00022741"/>
    </source>
</evidence>
<dbReference type="InterPro" id="IPR035911">
    <property type="entry name" value="MurE/MurF_N"/>
</dbReference>
<organism evidence="5 6">
    <name type="scientific">Candidatus Hakubella thermalkaliphila</name>
    <dbReference type="NCBI Taxonomy" id="2754717"/>
    <lineage>
        <taxon>Bacteria</taxon>
        <taxon>Bacillati</taxon>
        <taxon>Actinomycetota</taxon>
        <taxon>Actinomycetota incertae sedis</taxon>
        <taxon>Candidatus Hakubellales</taxon>
        <taxon>Candidatus Hakubellaceae</taxon>
        <taxon>Candidatus Hakubella</taxon>
    </lineage>
</organism>
<dbReference type="AlphaFoldDB" id="A0A6V8PPI9"/>
<name>A0A6V8PPI9_9ACTN</name>
<dbReference type="GO" id="GO:0005524">
    <property type="term" value="F:ATP binding"/>
    <property type="evidence" value="ECO:0007669"/>
    <property type="project" value="UniProtKB-KW"/>
</dbReference>
<dbReference type="InterPro" id="IPR000713">
    <property type="entry name" value="Mur_ligase_N"/>
</dbReference>
<accession>A0A6V8PPI9</accession>
<evidence type="ECO:0000313" key="6">
    <source>
        <dbReference type="Proteomes" id="UP000568877"/>
    </source>
</evidence>
<evidence type="ECO:0000259" key="4">
    <source>
        <dbReference type="Pfam" id="PF01225"/>
    </source>
</evidence>
<keyword evidence="1 5" id="KW-0436">Ligase</keyword>
<comment type="caution">
    <text evidence="5">The sequence shown here is derived from an EMBL/GenBank/DDBJ whole genome shotgun (WGS) entry which is preliminary data.</text>
</comment>
<keyword evidence="2" id="KW-0547">Nucleotide-binding</keyword>
<dbReference type="EMBL" id="BLSA01000215">
    <property type="protein sequence ID" value="GFP32966.1"/>
    <property type="molecule type" value="Genomic_DNA"/>
</dbReference>
<reference evidence="5 6" key="1">
    <citation type="journal article" date="2020" name="Front. Microbiol.">
        <title>Single-cell genomics of novel Actinobacteria with the Wood-Ljungdahl pathway discovered in a serpentinizing system.</title>
        <authorList>
            <person name="Merino N."/>
            <person name="Kawai M."/>
            <person name="Boyd E.S."/>
            <person name="Colman D.R."/>
            <person name="McGlynn S.E."/>
            <person name="Nealson K.H."/>
            <person name="Kurokawa K."/>
            <person name="Hongoh Y."/>
        </authorList>
    </citation>
    <scope>NUCLEOTIDE SEQUENCE [LARGE SCALE GENOMIC DNA]</scope>
    <source>
        <strain evidence="5 6">S42</strain>
    </source>
</reference>
<feature type="domain" description="Mur ligase N-terminal catalytic" evidence="4">
    <location>
        <begin position="28"/>
        <end position="64"/>
    </location>
</feature>
<dbReference type="InterPro" id="IPR051046">
    <property type="entry name" value="MurCDEF_CellWall_CoF430Synth"/>
</dbReference>
<keyword evidence="3" id="KW-0067">ATP-binding</keyword>
<gene>
    <name evidence="5" type="ORF">HKBW3S42_01277</name>
</gene>
<dbReference type="PANTHER" id="PTHR43024">
    <property type="entry name" value="UDP-N-ACETYLMURAMOYL-TRIPEPTIDE--D-ALANYL-D-ALANINE LIGASE"/>
    <property type="match status" value="1"/>
</dbReference>
<dbReference type="PANTHER" id="PTHR43024:SF1">
    <property type="entry name" value="UDP-N-ACETYLMURAMOYL-TRIPEPTIDE--D-ALANYL-D-ALANINE LIGASE"/>
    <property type="match status" value="1"/>
</dbReference>
<sequence>MIPIKLEDLARITEGRVLRGDLSQLILSISTDSRTLQPGDLYVSLRGERFDGHDFIWEAVSRGAMG</sequence>